<dbReference type="OrthoDB" id="117154at2157"/>
<dbReference type="RefSeq" id="WP_109969543.1">
    <property type="nucleotide sequence ID" value="NZ_CP176093.1"/>
</dbReference>
<gene>
    <name evidence="1" type="ORF">DK846_13510</name>
</gene>
<comment type="caution">
    <text evidence="1">The sequence shown here is derived from an EMBL/GenBank/DDBJ whole genome shotgun (WGS) entry which is preliminary data.</text>
</comment>
<proteinExistence type="predicted"/>
<reference evidence="1 2" key="1">
    <citation type="submission" date="2018-05" db="EMBL/GenBank/DDBJ databases">
        <title>Draft genome of Methanospirillum lacunae Ki8-1.</title>
        <authorList>
            <person name="Dueholm M.S."/>
            <person name="Nielsen P.H."/>
            <person name="Bakmann L.F."/>
            <person name="Otzen D.E."/>
        </authorList>
    </citation>
    <scope>NUCLEOTIDE SEQUENCE [LARGE SCALE GENOMIC DNA]</scope>
    <source>
        <strain evidence="1 2">Ki8-1</strain>
    </source>
</reference>
<dbReference type="EMBL" id="QGMY01000009">
    <property type="protein sequence ID" value="PWR71050.1"/>
    <property type="molecule type" value="Genomic_DNA"/>
</dbReference>
<sequence>MKNLPGVVSGTLILIVIFAFLFVVPSSGAPCTSCTGPVNISVNGISLKNIDSGNLSAFRSIDSREIGRVMDISGYTHVDLDEISTIGTTTRNNETSDTSAAVMSLQTDVVLAMQEANRNLPRFTIPENLTSLPRGSFSHLDRFVYTPSEWDQTGGVDEHCGNCWVWADTGALQLDLAYQKNITDRLSVQYFTSSYHNGTGIWACCGGSPVWFADFYNTTKKAIPWTNTNASFVDSRSMCENGESTAMNRSNIQTTPNYPLDQVTALMISTNAKYEERPISNDTAINAIKAALQSGKAVIFIYTPDNWTPMMNFWNNQTEEDIFTPGLTPGTLHNDGGHVMLILGYNDSDPEKQYWTVLNSWGSSENRPHALFRLNMDIDYSLQNPDGVNSYEFYVLNVTYPDKNSLIS</sequence>
<protein>
    <submittedName>
        <fullName evidence="1">Peptidase C1</fullName>
    </submittedName>
</protein>
<dbReference type="SUPFAM" id="SSF54001">
    <property type="entry name" value="Cysteine proteinases"/>
    <property type="match status" value="1"/>
</dbReference>
<dbReference type="AlphaFoldDB" id="A0A2V2MXT1"/>
<dbReference type="Gene3D" id="3.90.70.10">
    <property type="entry name" value="Cysteine proteinases"/>
    <property type="match status" value="1"/>
</dbReference>
<accession>A0A2V2MXT1</accession>
<evidence type="ECO:0000313" key="1">
    <source>
        <dbReference type="EMBL" id="PWR71050.1"/>
    </source>
</evidence>
<organism evidence="1 2">
    <name type="scientific">Methanospirillum lacunae</name>
    <dbReference type="NCBI Taxonomy" id="668570"/>
    <lineage>
        <taxon>Archaea</taxon>
        <taxon>Methanobacteriati</taxon>
        <taxon>Methanobacteriota</taxon>
        <taxon>Stenosarchaea group</taxon>
        <taxon>Methanomicrobia</taxon>
        <taxon>Methanomicrobiales</taxon>
        <taxon>Methanospirillaceae</taxon>
        <taxon>Methanospirillum</taxon>
    </lineage>
</organism>
<evidence type="ECO:0000313" key="2">
    <source>
        <dbReference type="Proteomes" id="UP000245657"/>
    </source>
</evidence>
<dbReference type="CDD" id="cd02619">
    <property type="entry name" value="Peptidase_C1"/>
    <property type="match status" value="1"/>
</dbReference>
<dbReference type="Proteomes" id="UP000245657">
    <property type="component" value="Unassembled WGS sequence"/>
</dbReference>
<dbReference type="InterPro" id="IPR038765">
    <property type="entry name" value="Papain-like_cys_pep_sf"/>
</dbReference>
<keyword evidence="2" id="KW-1185">Reference proteome</keyword>
<name>A0A2V2MXT1_9EURY</name>
<dbReference type="GeneID" id="97547357"/>